<gene>
    <name evidence="1" type="ORF">JF544_01080</name>
</gene>
<proteinExistence type="predicted"/>
<accession>A0ABS3DR84</accession>
<sequence>MKKLQPLFMLIWMVGLGLMLSHPDLSRIPVKADLQESPTVTEEEPSLEEEPSAVGGIFFTGSARTDHRIAPLSLTDAAWNTGRPTWLTTIFYQSNYLSPFPF</sequence>
<evidence type="ECO:0000313" key="1">
    <source>
        <dbReference type="EMBL" id="MBN8233814.1"/>
    </source>
</evidence>
<comment type="caution">
    <text evidence="1">The sequence shown here is derived from an EMBL/GenBank/DDBJ whole genome shotgun (WGS) entry which is preliminary data.</text>
</comment>
<dbReference type="Proteomes" id="UP000663970">
    <property type="component" value="Unassembled WGS sequence"/>
</dbReference>
<reference evidence="1 2" key="1">
    <citation type="submission" date="2020-12" db="EMBL/GenBank/DDBJ databases">
        <title>Oil enriched cultivation method for isolating marine PHA-producing bacteria.</title>
        <authorList>
            <person name="Zheng W."/>
            <person name="Yu S."/>
            <person name="Huang Y."/>
        </authorList>
    </citation>
    <scope>NUCLEOTIDE SEQUENCE [LARGE SCALE GENOMIC DNA]</scope>
    <source>
        <strain evidence="1 2">SY-2-6</strain>
    </source>
</reference>
<evidence type="ECO:0000313" key="2">
    <source>
        <dbReference type="Proteomes" id="UP000663970"/>
    </source>
</evidence>
<protein>
    <submittedName>
        <fullName evidence="1">Uncharacterized protein</fullName>
    </submittedName>
</protein>
<name>A0ABS3DR84_9BACI</name>
<organism evidence="1 2">
    <name type="scientific">Halobacillus kuroshimensis</name>
    <dbReference type="NCBI Taxonomy" id="302481"/>
    <lineage>
        <taxon>Bacteria</taxon>
        <taxon>Bacillati</taxon>
        <taxon>Bacillota</taxon>
        <taxon>Bacilli</taxon>
        <taxon>Bacillales</taxon>
        <taxon>Bacillaceae</taxon>
        <taxon>Halobacillus</taxon>
    </lineage>
</organism>
<keyword evidence="2" id="KW-1185">Reference proteome</keyword>
<dbReference type="EMBL" id="JAEKJY010000001">
    <property type="protein sequence ID" value="MBN8233814.1"/>
    <property type="molecule type" value="Genomic_DNA"/>
</dbReference>
<dbReference type="RefSeq" id="WP_206931812.1">
    <property type="nucleotide sequence ID" value="NZ_JAEKJY010000001.1"/>
</dbReference>